<name>Q6ILB1_DROME</name>
<sequence>MEVLVGARQSITINNSSDNGDSKTTATAGAAAAAAAAKSQKDGNRMARMDGHMDRWADRRTEQRRNFWPGFCSMELVDLIIYRLQRGHNKCGVQATNSWFNSTAVHKQVKSHLPEGYNSEPLQSTKVRSINEGDLGPNGCVWSRTDTPLLRTHRPSSLSPVGSAA</sequence>
<proteinExistence type="predicted"/>
<evidence type="ECO:0000313" key="1">
    <source>
        <dbReference type="EMBL" id="DAA02950.1"/>
    </source>
</evidence>
<accession>Q6ILB1</accession>
<reference evidence="1" key="1">
    <citation type="journal article" date="2003" name="Genome Biol.">
        <title>An integrated gene annotation and transcriptional profiling approach towards the full gene content of the Drosophila genome.</title>
        <authorList>
            <person name="Hild M."/>
            <person name="Beckmann B."/>
            <person name="Haas S.A."/>
            <person name="Koch B."/>
            <person name="Solovyev V."/>
            <person name="Busold C."/>
            <person name="Fellenberg K."/>
            <person name="Boutros M."/>
            <person name="Vingron M."/>
            <person name="Sauer F."/>
            <person name="Hoheisel J.D."/>
            <person name="Paro R."/>
        </authorList>
    </citation>
    <scope>NUCLEOTIDE SEQUENCE</scope>
</reference>
<dbReference type="AlphaFoldDB" id="Q6ILB1"/>
<dbReference type="EMBL" id="BK002105">
    <property type="protein sequence ID" value="DAA02950.1"/>
    <property type="molecule type" value="Genomic_DNA"/>
</dbReference>
<protein>
    <submittedName>
        <fullName evidence="1">HDC09872</fullName>
    </submittedName>
</protein>
<organism evidence="1">
    <name type="scientific">Drosophila melanogaster</name>
    <name type="common">Fruit fly</name>
    <dbReference type="NCBI Taxonomy" id="7227"/>
    <lineage>
        <taxon>Eukaryota</taxon>
        <taxon>Metazoa</taxon>
        <taxon>Ecdysozoa</taxon>
        <taxon>Arthropoda</taxon>
        <taxon>Hexapoda</taxon>
        <taxon>Insecta</taxon>
        <taxon>Pterygota</taxon>
        <taxon>Neoptera</taxon>
        <taxon>Endopterygota</taxon>
        <taxon>Diptera</taxon>
        <taxon>Brachycera</taxon>
        <taxon>Muscomorpha</taxon>
        <taxon>Ephydroidea</taxon>
        <taxon>Drosophilidae</taxon>
        <taxon>Drosophila</taxon>
        <taxon>Sophophora</taxon>
    </lineage>
</organism>
<gene>
    <name evidence="1" type="ORF">HDC09872</name>
</gene>